<keyword evidence="2" id="KW-0472">Membrane</keyword>
<sequence>MRRYLYAMIPIGFILLVAAMVWIGRPTGGPVAPESQQIDTSPLDTSESPEPQTDEVVDPDTDSAGVPSPSGPEYRDNETVID</sequence>
<accession>A0ABQ1L494</accession>
<feature type="transmembrane region" description="Helical" evidence="2">
    <location>
        <begin position="5"/>
        <end position="23"/>
    </location>
</feature>
<proteinExistence type="predicted"/>
<name>A0ABQ1L494_9RHOB</name>
<feature type="compositionally biased region" description="Basic and acidic residues" evidence="1">
    <location>
        <begin position="73"/>
        <end position="82"/>
    </location>
</feature>
<keyword evidence="2" id="KW-0812">Transmembrane</keyword>
<evidence type="ECO:0008006" key="5">
    <source>
        <dbReference type="Google" id="ProtNLM"/>
    </source>
</evidence>
<feature type="compositionally biased region" description="Polar residues" evidence="1">
    <location>
        <begin position="34"/>
        <end position="51"/>
    </location>
</feature>
<protein>
    <recommendedName>
        <fullName evidence="5">Secreted protein</fullName>
    </recommendedName>
</protein>
<comment type="caution">
    <text evidence="3">The sequence shown here is derived from an EMBL/GenBank/DDBJ whole genome shotgun (WGS) entry which is preliminary data.</text>
</comment>
<organism evidence="3 4">
    <name type="scientific">Marivita lacus</name>
    <dbReference type="NCBI Taxonomy" id="1323742"/>
    <lineage>
        <taxon>Bacteria</taxon>
        <taxon>Pseudomonadati</taxon>
        <taxon>Pseudomonadota</taxon>
        <taxon>Alphaproteobacteria</taxon>
        <taxon>Rhodobacterales</taxon>
        <taxon>Roseobacteraceae</taxon>
        <taxon>Marivita</taxon>
    </lineage>
</organism>
<dbReference type="Proteomes" id="UP000645462">
    <property type="component" value="Unassembled WGS sequence"/>
</dbReference>
<keyword evidence="4" id="KW-1185">Reference proteome</keyword>
<keyword evidence="2" id="KW-1133">Transmembrane helix</keyword>
<evidence type="ECO:0000313" key="3">
    <source>
        <dbReference type="EMBL" id="GGC17134.1"/>
    </source>
</evidence>
<gene>
    <name evidence="3" type="ORF">GCM10011363_37040</name>
</gene>
<evidence type="ECO:0000313" key="4">
    <source>
        <dbReference type="Proteomes" id="UP000645462"/>
    </source>
</evidence>
<reference evidence="4" key="1">
    <citation type="journal article" date="2019" name="Int. J. Syst. Evol. Microbiol.">
        <title>The Global Catalogue of Microorganisms (GCM) 10K type strain sequencing project: providing services to taxonomists for standard genome sequencing and annotation.</title>
        <authorList>
            <consortium name="The Broad Institute Genomics Platform"/>
            <consortium name="The Broad Institute Genome Sequencing Center for Infectious Disease"/>
            <person name="Wu L."/>
            <person name="Ma J."/>
        </authorList>
    </citation>
    <scope>NUCLEOTIDE SEQUENCE [LARGE SCALE GENOMIC DNA]</scope>
    <source>
        <strain evidence="4">CGMCC 1.12478</strain>
    </source>
</reference>
<dbReference type="EMBL" id="BMFC01000013">
    <property type="protein sequence ID" value="GGC17134.1"/>
    <property type="molecule type" value="Genomic_DNA"/>
</dbReference>
<evidence type="ECO:0000256" key="1">
    <source>
        <dbReference type="SAM" id="MobiDB-lite"/>
    </source>
</evidence>
<feature type="compositionally biased region" description="Acidic residues" evidence="1">
    <location>
        <begin position="52"/>
        <end position="61"/>
    </location>
</feature>
<evidence type="ECO:0000256" key="2">
    <source>
        <dbReference type="SAM" id="Phobius"/>
    </source>
</evidence>
<dbReference type="RefSeq" id="WP_188483587.1">
    <property type="nucleotide sequence ID" value="NZ_BMFC01000013.1"/>
</dbReference>
<feature type="region of interest" description="Disordered" evidence="1">
    <location>
        <begin position="26"/>
        <end position="82"/>
    </location>
</feature>